<dbReference type="InterPro" id="IPR029476">
    <property type="entry name" value="DNase_NucA_NucB"/>
</dbReference>
<evidence type="ECO:0000313" key="4">
    <source>
        <dbReference type="EMBL" id="GHH32518.1"/>
    </source>
</evidence>
<comment type="caution">
    <text evidence="4">The sequence shown here is derived from an EMBL/GenBank/DDBJ whole genome shotgun (WGS) entry which is preliminary data.</text>
</comment>
<keyword evidence="2" id="KW-0732">Signal</keyword>
<proteinExistence type="predicted"/>
<dbReference type="EMBL" id="BNAR01000002">
    <property type="protein sequence ID" value="GHH32518.1"/>
    <property type="molecule type" value="Genomic_DNA"/>
</dbReference>
<evidence type="ECO:0000256" key="1">
    <source>
        <dbReference type="SAM" id="MobiDB-lite"/>
    </source>
</evidence>
<dbReference type="Proteomes" id="UP000605568">
    <property type="component" value="Unassembled WGS sequence"/>
</dbReference>
<feature type="chain" id="PRO_5045988381" description="Deoxyribonuclease NucA/NucB domain-containing protein" evidence="2">
    <location>
        <begin position="28"/>
        <end position="445"/>
    </location>
</feature>
<feature type="compositionally biased region" description="Low complexity" evidence="1">
    <location>
        <begin position="37"/>
        <end position="48"/>
    </location>
</feature>
<protein>
    <recommendedName>
        <fullName evidence="3">Deoxyribonuclease NucA/NucB domain-containing protein</fullName>
    </recommendedName>
</protein>
<keyword evidence="5" id="KW-1185">Reference proteome</keyword>
<reference evidence="5" key="1">
    <citation type="journal article" date="2019" name="Int. J. Syst. Evol. Microbiol.">
        <title>The Global Catalogue of Microorganisms (GCM) 10K type strain sequencing project: providing services to taxonomists for standard genome sequencing and annotation.</title>
        <authorList>
            <consortium name="The Broad Institute Genomics Platform"/>
            <consortium name="The Broad Institute Genome Sequencing Center for Infectious Disease"/>
            <person name="Wu L."/>
            <person name="Ma J."/>
        </authorList>
    </citation>
    <scope>NUCLEOTIDE SEQUENCE [LARGE SCALE GENOMIC DNA]</scope>
    <source>
        <strain evidence="5">CGMCC 4.7367</strain>
    </source>
</reference>
<feature type="domain" description="Deoxyribonuclease NucA/NucB" evidence="3">
    <location>
        <begin position="360"/>
        <end position="441"/>
    </location>
</feature>
<evidence type="ECO:0000313" key="5">
    <source>
        <dbReference type="Proteomes" id="UP000605568"/>
    </source>
</evidence>
<organism evidence="4 5">
    <name type="scientific">Lentzea cavernae</name>
    <dbReference type="NCBI Taxonomy" id="2020703"/>
    <lineage>
        <taxon>Bacteria</taxon>
        <taxon>Bacillati</taxon>
        <taxon>Actinomycetota</taxon>
        <taxon>Actinomycetes</taxon>
        <taxon>Pseudonocardiales</taxon>
        <taxon>Pseudonocardiaceae</taxon>
        <taxon>Lentzea</taxon>
    </lineage>
</organism>
<evidence type="ECO:0000259" key="3">
    <source>
        <dbReference type="Pfam" id="PF14040"/>
    </source>
</evidence>
<gene>
    <name evidence="4" type="ORF">GCM10017774_13550</name>
</gene>
<sequence length="445" mass="49424">MKQRLMAAASVLVFLVSATGGVVPASAQPDVTPEVTQQGQPQYGAPGAKNQRITSPEQLAQLRSADKLAALTPEQRKSKALEKRYIYRADGAKYGGEALAAASMDVVTFDECKAKYFSGYREEYWHKNRYSLCRVESLSVVYYQPLGNRVGQTNFTIVMIGNSRPGQRGIDFKVHMIYEGFSGTTFPNEVFLSFSAYCYFTEPDRRSTCTQGAVRKTVAQWMTPGVNEGTVALDTTTTGVPATDKYRSENRGQFEYGPEYVVDGPYGGNRLDLPPNFFRCDEATYVFGSKCVFDHVTSNLHLDNSDNEINQSTQLIRDAQTDINGKTYPGNSPRNAPGTVTNGPLYRLFKDYDTNNKIVGSRKKVGRACKRYTTRAQYPISGKQCDEYPYATTYQNSSFWPTGQGPWAVRVIDATHNGKAGNKYGAWLGDDHILDGDPFFVTIVN</sequence>
<dbReference type="Pfam" id="PF14040">
    <property type="entry name" value="DNase_NucA_NucB"/>
    <property type="match status" value="1"/>
</dbReference>
<feature type="signal peptide" evidence="2">
    <location>
        <begin position="1"/>
        <end position="27"/>
    </location>
</feature>
<evidence type="ECO:0000256" key="2">
    <source>
        <dbReference type="SAM" id="SignalP"/>
    </source>
</evidence>
<feature type="region of interest" description="Disordered" evidence="1">
    <location>
        <begin position="26"/>
        <end position="51"/>
    </location>
</feature>
<dbReference type="RefSeq" id="WP_191296710.1">
    <property type="nucleotide sequence ID" value="NZ_BNAR01000002.1"/>
</dbReference>
<accession>A0ABQ3M388</accession>
<name>A0ABQ3M388_9PSEU</name>